<protein>
    <submittedName>
        <fullName evidence="2">Uncharacterized protein</fullName>
    </submittedName>
</protein>
<dbReference type="RefSeq" id="WP_183593960.1">
    <property type="nucleotide sequence ID" value="NZ_JACHWR010000003.1"/>
</dbReference>
<name>A0A7W4Z3U1_9ACTN</name>
<keyword evidence="1" id="KW-0812">Transmembrane</keyword>
<organism evidence="2 3">
    <name type="scientific">Nocardioides soli</name>
    <dbReference type="NCBI Taxonomy" id="1036020"/>
    <lineage>
        <taxon>Bacteria</taxon>
        <taxon>Bacillati</taxon>
        <taxon>Actinomycetota</taxon>
        <taxon>Actinomycetes</taxon>
        <taxon>Propionibacteriales</taxon>
        <taxon>Nocardioidaceae</taxon>
        <taxon>Nocardioides</taxon>
    </lineage>
</organism>
<sequence>MGEVPVALQIGVCALISIAAVLALVVVWRDDHKWVERDKDAAPVAEPGPYLLDLRELAHRPAHHGRS</sequence>
<dbReference type="AlphaFoldDB" id="A0A7W4Z3U1"/>
<comment type="caution">
    <text evidence="2">The sequence shown here is derived from an EMBL/GenBank/DDBJ whole genome shotgun (WGS) entry which is preliminary data.</text>
</comment>
<reference evidence="2 3" key="1">
    <citation type="submission" date="2020-08" db="EMBL/GenBank/DDBJ databases">
        <title>Sequencing the genomes of 1000 actinobacteria strains.</title>
        <authorList>
            <person name="Klenk H.-P."/>
        </authorList>
    </citation>
    <scope>NUCLEOTIDE SEQUENCE [LARGE SCALE GENOMIC DNA]</scope>
    <source>
        <strain evidence="2 3">DSM 105498</strain>
    </source>
</reference>
<gene>
    <name evidence="2" type="ORF">FHU40_003882</name>
</gene>
<proteinExistence type="predicted"/>
<keyword evidence="1" id="KW-0472">Membrane</keyword>
<keyword evidence="1" id="KW-1133">Transmembrane helix</keyword>
<dbReference type="EMBL" id="JACHWR010000003">
    <property type="protein sequence ID" value="MBB3044045.1"/>
    <property type="molecule type" value="Genomic_DNA"/>
</dbReference>
<evidence type="ECO:0000313" key="2">
    <source>
        <dbReference type="EMBL" id="MBB3044045.1"/>
    </source>
</evidence>
<evidence type="ECO:0000256" key="1">
    <source>
        <dbReference type="SAM" id="Phobius"/>
    </source>
</evidence>
<keyword evidence="3" id="KW-1185">Reference proteome</keyword>
<accession>A0A7W4Z3U1</accession>
<feature type="transmembrane region" description="Helical" evidence="1">
    <location>
        <begin position="6"/>
        <end position="28"/>
    </location>
</feature>
<dbReference type="Proteomes" id="UP000589626">
    <property type="component" value="Unassembled WGS sequence"/>
</dbReference>
<evidence type="ECO:0000313" key="3">
    <source>
        <dbReference type="Proteomes" id="UP000589626"/>
    </source>
</evidence>